<dbReference type="Gene3D" id="1.20.120.530">
    <property type="entry name" value="GntR ligand-binding domain-like"/>
    <property type="match status" value="1"/>
</dbReference>
<dbReference type="SMART" id="SM00895">
    <property type="entry name" value="FCD"/>
    <property type="match status" value="1"/>
</dbReference>
<evidence type="ECO:0000256" key="3">
    <source>
        <dbReference type="ARBA" id="ARBA00023163"/>
    </source>
</evidence>
<sequence length="298" mass="32652">MSIGDHINGHRNNINIANLLQLRDISTLVFLTETHAGLCLHFARSEHLTSFSETVESGPKEHSAIGRSGGSLVSQTADALRQSILSGQYKPGDKLPSEAGLTELYKVSRTVVREAVAALRADKLVEARHGAGIFVLTLPTQQPQPFQDVDHDRISSIIELLELRAAVETEAAELAAVRRSPAQEEAIIRCLSAVQDCIDKAEPTAEADFKLHLAIADATNNPRFREFLEVMGQNIIPRAALRSSQSEQTAASYLQQLQDEHDVIVHAISDGDAVAARDAMRKHLKGSQQRYRAMLRQG</sequence>
<dbReference type="PANTHER" id="PTHR43537">
    <property type="entry name" value="TRANSCRIPTIONAL REGULATOR, GNTR FAMILY"/>
    <property type="match status" value="1"/>
</dbReference>
<dbReference type="CDD" id="cd07377">
    <property type="entry name" value="WHTH_GntR"/>
    <property type="match status" value="1"/>
</dbReference>
<dbReference type="PROSITE" id="PS50949">
    <property type="entry name" value="HTH_GNTR"/>
    <property type="match status" value="1"/>
</dbReference>
<dbReference type="SMART" id="SM00345">
    <property type="entry name" value="HTH_GNTR"/>
    <property type="match status" value="1"/>
</dbReference>
<dbReference type="GO" id="GO:0003677">
    <property type="term" value="F:DNA binding"/>
    <property type="evidence" value="ECO:0007669"/>
    <property type="project" value="UniProtKB-KW"/>
</dbReference>
<dbReference type="SUPFAM" id="SSF48008">
    <property type="entry name" value="GntR ligand-binding domain-like"/>
    <property type="match status" value="1"/>
</dbReference>
<proteinExistence type="predicted"/>
<gene>
    <name evidence="5" type="ORF">CPJ18_00880</name>
</gene>
<evidence type="ECO:0000259" key="4">
    <source>
        <dbReference type="PROSITE" id="PS50949"/>
    </source>
</evidence>
<name>A0AAE5S1K6_9HYPH</name>
<dbReference type="GO" id="GO:0003700">
    <property type="term" value="F:DNA-binding transcription factor activity"/>
    <property type="evidence" value="ECO:0007669"/>
    <property type="project" value="InterPro"/>
</dbReference>
<keyword evidence="3" id="KW-0804">Transcription</keyword>
<dbReference type="AlphaFoldDB" id="A0AAE5S1K6"/>
<feature type="domain" description="HTH gntR-type" evidence="4">
    <location>
        <begin position="70"/>
        <end position="138"/>
    </location>
</feature>
<dbReference type="InterPro" id="IPR036390">
    <property type="entry name" value="WH_DNA-bd_sf"/>
</dbReference>
<comment type="caution">
    <text evidence="5">The sequence shown here is derived from an EMBL/GenBank/DDBJ whole genome shotgun (WGS) entry which is preliminary data.</text>
</comment>
<organism evidence="5 6">
    <name type="scientific">Agrobacterium rosae</name>
    <dbReference type="NCBI Taxonomy" id="1972867"/>
    <lineage>
        <taxon>Bacteria</taxon>
        <taxon>Pseudomonadati</taxon>
        <taxon>Pseudomonadota</taxon>
        <taxon>Alphaproteobacteria</taxon>
        <taxon>Hyphomicrobiales</taxon>
        <taxon>Rhizobiaceae</taxon>
        <taxon>Rhizobium/Agrobacterium group</taxon>
        <taxon>Agrobacterium</taxon>
    </lineage>
</organism>
<dbReference type="Pfam" id="PF00392">
    <property type="entry name" value="GntR"/>
    <property type="match status" value="1"/>
</dbReference>
<dbReference type="PRINTS" id="PR00035">
    <property type="entry name" value="HTHGNTR"/>
</dbReference>
<evidence type="ECO:0000313" key="6">
    <source>
        <dbReference type="Proteomes" id="UP000237447"/>
    </source>
</evidence>
<dbReference type="Gene3D" id="1.10.10.10">
    <property type="entry name" value="Winged helix-like DNA-binding domain superfamily/Winged helix DNA-binding domain"/>
    <property type="match status" value="1"/>
</dbReference>
<dbReference type="InterPro" id="IPR000524">
    <property type="entry name" value="Tscrpt_reg_HTH_GntR"/>
</dbReference>
<dbReference type="Proteomes" id="UP000237447">
    <property type="component" value="Unassembled WGS sequence"/>
</dbReference>
<keyword evidence="2" id="KW-0238">DNA-binding</keyword>
<evidence type="ECO:0000256" key="1">
    <source>
        <dbReference type="ARBA" id="ARBA00023015"/>
    </source>
</evidence>
<evidence type="ECO:0000256" key="2">
    <source>
        <dbReference type="ARBA" id="ARBA00023125"/>
    </source>
</evidence>
<dbReference type="InterPro" id="IPR036388">
    <property type="entry name" value="WH-like_DNA-bd_sf"/>
</dbReference>
<dbReference type="InterPro" id="IPR008920">
    <property type="entry name" value="TF_FadR/GntR_C"/>
</dbReference>
<dbReference type="PANTHER" id="PTHR43537:SF5">
    <property type="entry name" value="UXU OPERON TRANSCRIPTIONAL REGULATOR"/>
    <property type="match status" value="1"/>
</dbReference>
<dbReference type="EMBL" id="NXEJ01000001">
    <property type="protein sequence ID" value="POO54116.1"/>
    <property type="molecule type" value="Genomic_DNA"/>
</dbReference>
<dbReference type="InterPro" id="IPR011711">
    <property type="entry name" value="GntR_C"/>
</dbReference>
<protein>
    <submittedName>
        <fullName evidence="5">GntR family transcriptional regulator</fullName>
    </submittedName>
</protein>
<reference evidence="5 6" key="1">
    <citation type="journal article" date="2018" name="Syst. Appl. Microbiol.">
        <title>Agrobacterium rosae sp. nov., isolated from galls on different agricultural crops.</title>
        <authorList>
            <person name="Kuzmanovic N."/>
            <person name="Pulawska J."/>
            <person name="Smalla K."/>
            <person name="Nesme X."/>
        </authorList>
    </citation>
    <scope>NUCLEOTIDE SEQUENCE [LARGE SCALE GENOMIC DNA]</scope>
    <source>
        <strain evidence="5 6">NCPPB 1650</strain>
    </source>
</reference>
<dbReference type="Pfam" id="PF07729">
    <property type="entry name" value="FCD"/>
    <property type="match status" value="1"/>
</dbReference>
<dbReference type="SUPFAM" id="SSF46785">
    <property type="entry name" value="Winged helix' DNA-binding domain"/>
    <property type="match status" value="1"/>
</dbReference>
<accession>A0AAE5S1K6</accession>
<evidence type="ECO:0000313" key="5">
    <source>
        <dbReference type="EMBL" id="POO54116.1"/>
    </source>
</evidence>
<keyword evidence="1" id="KW-0805">Transcription regulation</keyword>